<evidence type="ECO:0000256" key="3">
    <source>
        <dbReference type="ARBA" id="ARBA00004236"/>
    </source>
</evidence>
<evidence type="ECO:0000256" key="8">
    <source>
        <dbReference type="ARBA" id="ARBA00022777"/>
    </source>
</evidence>
<keyword evidence="5" id="KW-0597">Phosphoprotein</keyword>
<comment type="caution">
    <text evidence="16">The sequence shown here is derived from an EMBL/GenBank/DDBJ whole genome shotgun (WGS) entry which is preliminary data.</text>
</comment>
<organism evidence="16 17">
    <name type="scientific">Candidatus Phosphoribacter hodrii</name>
    <dbReference type="NCBI Taxonomy" id="2953743"/>
    <lineage>
        <taxon>Bacteria</taxon>
        <taxon>Bacillati</taxon>
        <taxon>Actinomycetota</taxon>
        <taxon>Actinomycetes</taxon>
        <taxon>Micrococcales</taxon>
        <taxon>Dermatophilaceae</taxon>
        <taxon>Candidatus Phosphoribacter</taxon>
    </lineage>
</organism>
<comment type="subcellular location">
    <subcellularLocation>
        <location evidence="3">Cell membrane</location>
    </subcellularLocation>
</comment>
<dbReference type="SMART" id="SM00387">
    <property type="entry name" value="HATPase_c"/>
    <property type="match status" value="1"/>
</dbReference>
<comment type="catalytic activity">
    <reaction evidence="1">
        <text>ATP + protein L-histidine = ADP + protein N-phospho-L-histidine.</text>
        <dbReference type="EC" id="2.7.13.3"/>
    </reaction>
</comment>
<dbReference type="InterPro" id="IPR003594">
    <property type="entry name" value="HATPase_dom"/>
</dbReference>
<evidence type="ECO:0000256" key="5">
    <source>
        <dbReference type="ARBA" id="ARBA00022553"/>
    </source>
</evidence>
<dbReference type="InterPro" id="IPR050428">
    <property type="entry name" value="TCS_sensor_his_kinase"/>
</dbReference>
<evidence type="ECO:0000256" key="11">
    <source>
        <dbReference type="ARBA" id="ARBA00023136"/>
    </source>
</evidence>
<dbReference type="FunFam" id="1.10.287.130:FF:000001">
    <property type="entry name" value="Two-component sensor histidine kinase"/>
    <property type="match status" value="1"/>
</dbReference>
<dbReference type="InterPro" id="IPR004358">
    <property type="entry name" value="Sig_transdc_His_kin-like_C"/>
</dbReference>
<comment type="cofactor">
    <cofactor evidence="2">
        <name>a divalent metal cation</name>
        <dbReference type="ChEBI" id="CHEBI:60240"/>
    </cofactor>
</comment>
<proteinExistence type="predicted"/>
<dbReference type="AlphaFoldDB" id="A0A9D7T5G9"/>
<evidence type="ECO:0000256" key="2">
    <source>
        <dbReference type="ARBA" id="ARBA00001968"/>
    </source>
</evidence>
<keyword evidence="7 13" id="KW-0812">Transmembrane</keyword>
<dbReference type="GO" id="GO:0005509">
    <property type="term" value="F:calcium ion binding"/>
    <property type="evidence" value="ECO:0007669"/>
    <property type="project" value="UniProtKB-ARBA"/>
</dbReference>
<dbReference type="Proteomes" id="UP000886632">
    <property type="component" value="Unassembled WGS sequence"/>
</dbReference>
<evidence type="ECO:0000256" key="6">
    <source>
        <dbReference type="ARBA" id="ARBA00022679"/>
    </source>
</evidence>
<keyword evidence="6" id="KW-0808">Transferase</keyword>
<evidence type="ECO:0000313" key="17">
    <source>
        <dbReference type="Proteomes" id="UP000886632"/>
    </source>
</evidence>
<evidence type="ECO:0000256" key="13">
    <source>
        <dbReference type="SAM" id="Phobius"/>
    </source>
</evidence>
<feature type="domain" description="Histidine kinase" evidence="14">
    <location>
        <begin position="239"/>
        <end position="453"/>
    </location>
</feature>
<dbReference type="PROSITE" id="PS50885">
    <property type="entry name" value="HAMP"/>
    <property type="match status" value="1"/>
</dbReference>
<dbReference type="SMART" id="SM00388">
    <property type="entry name" value="HisKA"/>
    <property type="match status" value="1"/>
</dbReference>
<dbReference type="Gene3D" id="3.30.565.10">
    <property type="entry name" value="Histidine kinase-like ATPase, C-terminal domain"/>
    <property type="match status" value="1"/>
</dbReference>
<dbReference type="InterPro" id="IPR036890">
    <property type="entry name" value="HATPase_C_sf"/>
</dbReference>
<dbReference type="InterPro" id="IPR005467">
    <property type="entry name" value="His_kinase_dom"/>
</dbReference>
<evidence type="ECO:0000256" key="1">
    <source>
        <dbReference type="ARBA" id="ARBA00000085"/>
    </source>
</evidence>
<protein>
    <recommendedName>
        <fullName evidence="4">histidine kinase</fullName>
        <ecNumber evidence="4">2.7.13.3</ecNumber>
    </recommendedName>
</protein>
<dbReference type="EMBL" id="JADKGK010000005">
    <property type="protein sequence ID" value="MBL0002841.1"/>
    <property type="molecule type" value="Genomic_DNA"/>
</dbReference>
<evidence type="ECO:0000256" key="4">
    <source>
        <dbReference type="ARBA" id="ARBA00012438"/>
    </source>
</evidence>
<evidence type="ECO:0000259" key="14">
    <source>
        <dbReference type="PROSITE" id="PS50109"/>
    </source>
</evidence>
<dbReference type="PANTHER" id="PTHR45436">
    <property type="entry name" value="SENSOR HISTIDINE KINASE YKOH"/>
    <property type="match status" value="1"/>
</dbReference>
<accession>A0A9D7T5G9</accession>
<evidence type="ECO:0000256" key="9">
    <source>
        <dbReference type="ARBA" id="ARBA00022989"/>
    </source>
</evidence>
<dbReference type="InterPro" id="IPR003660">
    <property type="entry name" value="HAMP_dom"/>
</dbReference>
<reference evidence="16" key="1">
    <citation type="submission" date="2020-10" db="EMBL/GenBank/DDBJ databases">
        <title>Connecting structure to function with the recovery of over 1000 high-quality activated sludge metagenome-assembled genomes encoding full-length rRNA genes using long-read sequencing.</title>
        <authorList>
            <person name="Singleton C.M."/>
            <person name="Petriglieri F."/>
            <person name="Kristensen J.M."/>
            <person name="Kirkegaard R.H."/>
            <person name="Michaelsen T.Y."/>
            <person name="Andersen M.H."/>
            <person name="Karst S.M."/>
            <person name="Dueholm M.S."/>
            <person name="Nielsen P.H."/>
            <person name="Albertsen M."/>
        </authorList>
    </citation>
    <scope>NUCLEOTIDE SEQUENCE</scope>
    <source>
        <strain evidence="16">Ribe_18-Q3-R11-54_MAXAC.001</strain>
    </source>
</reference>
<gene>
    <name evidence="16" type="ORF">IPP00_02175</name>
</gene>
<dbReference type="EC" id="2.7.13.3" evidence="4"/>
<dbReference type="Gene3D" id="6.10.340.10">
    <property type="match status" value="1"/>
</dbReference>
<dbReference type="PRINTS" id="PR00344">
    <property type="entry name" value="BCTRLSENSOR"/>
</dbReference>
<evidence type="ECO:0000256" key="10">
    <source>
        <dbReference type="ARBA" id="ARBA00023012"/>
    </source>
</evidence>
<name>A0A9D7T5G9_9MICO</name>
<keyword evidence="10" id="KW-0902">Two-component regulatory system</keyword>
<dbReference type="FunFam" id="3.30.565.10:FF:000006">
    <property type="entry name" value="Sensor histidine kinase WalK"/>
    <property type="match status" value="1"/>
</dbReference>
<dbReference type="Pfam" id="PF00512">
    <property type="entry name" value="HisKA"/>
    <property type="match status" value="1"/>
</dbReference>
<feature type="region of interest" description="Disordered" evidence="12">
    <location>
        <begin position="30"/>
        <end position="56"/>
    </location>
</feature>
<dbReference type="PROSITE" id="PS50109">
    <property type="entry name" value="HIS_KIN"/>
    <property type="match status" value="1"/>
</dbReference>
<keyword evidence="11 13" id="KW-0472">Membrane</keyword>
<sequence>MTLVIAAASVLSLDRSLTAQLDDQLRSSLSKIPPQLGGTASSTSLRDGDGDLGRGPGDEGFVVVVANGTPYTRQRDAITVAQIQLLQEAGLGNQPRNIDLGGELGEYRVLAGTSARNSGAVVYVGLPRDRQVGTVGNAFRTALFASVLGLLAVGIGGAWLVTRNLRPLTRVADTATRVSQLHLSSGQVALAERVPEEDTDPRTEVGRVGLALNELLDHVDSALNARHESEQRVRQFVADASHELRTPLASIRGYAELTRKEREPVPAGVVHAISRVESEAKRMSTLVDDLLLLARLDAGRPLDQEDVDLTEIVVNAVSDAHAASPQHKWRLDLPDEPVLVRGDSARLHQIVANLLGNARVHTLPGTTVLTSISREPGTVRLSVHDDGPGVPEAQQAKVFQRFARGDSARSRTGGSTGLGLSIVAAVASAHGGSVQLTSTPGDTVFSVVLPAPDDASSTPRWAGRVTP</sequence>
<keyword evidence="9 13" id="KW-1133">Transmembrane helix</keyword>
<dbReference type="CDD" id="cd00075">
    <property type="entry name" value="HATPase"/>
    <property type="match status" value="1"/>
</dbReference>
<dbReference type="GO" id="GO:0000155">
    <property type="term" value="F:phosphorelay sensor kinase activity"/>
    <property type="evidence" value="ECO:0007669"/>
    <property type="project" value="InterPro"/>
</dbReference>
<dbReference type="SUPFAM" id="SSF55874">
    <property type="entry name" value="ATPase domain of HSP90 chaperone/DNA topoisomerase II/histidine kinase"/>
    <property type="match status" value="1"/>
</dbReference>
<evidence type="ECO:0000313" key="16">
    <source>
        <dbReference type="EMBL" id="MBL0002841.1"/>
    </source>
</evidence>
<dbReference type="SUPFAM" id="SSF47384">
    <property type="entry name" value="Homodimeric domain of signal transducing histidine kinase"/>
    <property type="match status" value="1"/>
</dbReference>
<dbReference type="GO" id="GO:0005886">
    <property type="term" value="C:plasma membrane"/>
    <property type="evidence" value="ECO:0007669"/>
    <property type="project" value="UniProtKB-SubCell"/>
</dbReference>
<dbReference type="Gene3D" id="1.10.287.130">
    <property type="match status" value="1"/>
</dbReference>
<keyword evidence="8 16" id="KW-0418">Kinase</keyword>
<dbReference type="PANTHER" id="PTHR45436:SF5">
    <property type="entry name" value="SENSOR HISTIDINE KINASE TRCS"/>
    <property type="match status" value="1"/>
</dbReference>
<evidence type="ECO:0000259" key="15">
    <source>
        <dbReference type="PROSITE" id="PS50885"/>
    </source>
</evidence>
<evidence type="ECO:0000256" key="7">
    <source>
        <dbReference type="ARBA" id="ARBA00022692"/>
    </source>
</evidence>
<evidence type="ECO:0000256" key="12">
    <source>
        <dbReference type="SAM" id="MobiDB-lite"/>
    </source>
</evidence>
<feature type="domain" description="HAMP" evidence="15">
    <location>
        <begin position="162"/>
        <end position="224"/>
    </location>
</feature>
<dbReference type="Pfam" id="PF02518">
    <property type="entry name" value="HATPase_c"/>
    <property type="match status" value="1"/>
</dbReference>
<dbReference type="CDD" id="cd00082">
    <property type="entry name" value="HisKA"/>
    <property type="match status" value="1"/>
</dbReference>
<feature type="transmembrane region" description="Helical" evidence="13">
    <location>
        <begin position="142"/>
        <end position="161"/>
    </location>
</feature>
<dbReference type="InterPro" id="IPR003661">
    <property type="entry name" value="HisK_dim/P_dom"/>
</dbReference>
<dbReference type="InterPro" id="IPR036097">
    <property type="entry name" value="HisK_dim/P_sf"/>
</dbReference>